<keyword evidence="1" id="KW-1133">Transmembrane helix</keyword>
<reference evidence="2 3" key="1">
    <citation type="submission" date="2021-06" db="EMBL/GenBank/DDBJ databases">
        <authorList>
            <person name="Palmer J.M."/>
        </authorList>
    </citation>
    <scope>NUCLEOTIDE SEQUENCE [LARGE SCALE GENOMIC DNA]</scope>
    <source>
        <strain evidence="2 3">XR_2019</strain>
        <tissue evidence="2">Muscle</tissue>
    </source>
</reference>
<proteinExistence type="predicted"/>
<comment type="caution">
    <text evidence="2">The sequence shown here is derived from an EMBL/GenBank/DDBJ whole genome shotgun (WGS) entry which is preliminary data.</text>
</comment>
<gene>
    <name evidence="2" type="ORF">XENORESO_003596</name>
</gene>
<evidence type="ECO:0000313" key="3">
    <source>
        <dbReference type="Proteomes" id="UP001444071"/>
    </source>
</evidence>
<evidence type="ECO:0000313" key="2">
    <source>
        <dbReference type="EMBL" id="MEQ2269363.1"/>
    </source>
</evidence>
<dbReference type="EMBL" id="JAHRIM010051669">
    <property type="protein sequence ID" value="MEQ2269363.1"/>
    <property type="molecule type" value="Genomic_DNA"/>
</dbReference>
<feature type="transmembrane region" description="Helical" evidence="1">
    <location>
        <begin position="31"/>
        <end position="56"/>
    </location>
</feature>
<keyword evidence="1" id="KW-0812">Transmembrane</keyword>
<name>A0ABV0WKI0_9TELE</name>
<dbReference type="Proteomes" id="UP001444071">
    <property type="component" value="Unassembled WGS sequence"/>
</dbReference>
<protein>
    <submittedName>
        <fullName evidence="2">Uncharacterized protein</fullName>
    </submittedName>
</protein>
<keyword evidence="1" id="KW-0472">Membrane</keyword>
<keyword evidence="3" id="KW-1185">Reference proteome</keyword>
<organism evidence="2 3">
    <name type="scientific">Xenotaenia resolanae</name>
    <dbReference type="NCBI Taxonomy" id="208358"/>
    <lineage>
        <taxon>Eukaryota</taxon>
        <taxon>Metazoa</taxon>
        <taxon>Chordata</taxon>
        <taxon>Craniata</taxon>
        <taxon>Vertebrata</taxon>
        <taxon>Euteleostomi</taxon>
        <taxon>Actinopterygii</taxon>
        <taxon>Neopterygii</taxon>
        <taxon>Teleostei</taxon>
        <taxon>Neoteleostei</taxon>
        <taxon>Acanthomorphata</taxon>
        <taxon>Ovalentaria</taxon>
        <taxon>Atherinomorphae</taxon>
        <taxon>Cyprinodontiformes</taxon>
        <taxon>Goodeidae</taxon>
        <taxon>Xenotaenia</taxon>
    </lineage>
</organism>
<evidence type="ECO:0000256" key="1">
    <source>
        <dbReference type="SAM" id="Phobius"/>
    </source>
</evidence>
<accession>A0ABV0WKI0</accession>
<sequence length="109" mass="12572">MKQVQDVVERLWDFIDKLDINTFRKFLADNIVGSVVAFSLLFWVPFSILVHCVVGITPHIHLMLSMVLLYESCDVCLSVLRDDPLLCTFRTRRWIDSMNRPPSLCSSLA</sequence>